<sequence>MKHPFVYLAWTMRGGLLCYASASLAAEVVPSPAPKRPCYGICSDVNKNTRDGNTGKDFHICEDCLKQLNEKQVGLSCCRMPEIAGFPIWPVEAISVQIKLPLIHSIEKARMELNREILPDFSMWQNEFLVSLKNNQIKPELHKAQISPVEGNGVAIVGYTRDVNFCGWSHAHKTAYNKDWGGRGFVYFELQGIGTDQIRQIDSGFDSPFKIKMSSCQNRHYFVRQRQVYEINAPDSVYIAATPGRNPGWNGLPYNLHKVCDSQRYGQWHYSKVV</sequence>
<name>A0ABT7E327_9NEIS</name>
<dbReference type="EMBL" id="JARRAF010000048">
    <property type="protein sequence ID" value="MDK2126720.1"/>
    <property type="molecule type" value="Genomic_DNA"/>
</dbReference>
<dbReference type="Proteomes" id="UP001172778">
    <property type="component" value="Unassembled WGS sequence"/>
</dbReference>
<feature type="signal peptide" evidence="1">
    <location>
        <begin position="1"/>
        <end position="25"/>
    </location>
</feature>
<organism evidence="2 3">
    <name type="scientific">Parachitinimonas caeni</name>
    <dbReference type="NCBI Taxonomy" id="3031301"/>
    <lineage>
        <taxon>Bacteria</taxon>
        <taxon>Pseudomonadati</taxon>
        <taxon>Pseudomonadota</taxon>
        <taxon>Betaproteobacteria</taxon>
        <taxon>Neisseriales</taxon>
        <taxon>Chitinibacteraceae</taxon>
        <taxon>Parachitinimonas</taxon>
    </lineage>
</organism>
<comment type="caution">
    <text evidence="2">The sequence shown here is derived from an EMBL/GenBank/DDBJ whole genome shotgun (WGS) entry which is preliminary data.</text>
</comment>
<gene>
    <name evidence="2" type="ORF">PZA18_21985</name>
</gene>
<evidence type="ECO:0000313" key="3">
    <source>
        <dbReference type="Proteomes" id="UP001172778"/>
    </source>
</evidence>
<accession>A0ABT7E327</accession>
<dbReference type="RefSeq" id="WP_284103041.1">
    <property type="nucleotide sequence ID" value="NZ_JARRAF010000048.1"/>
</dbReference>
<keyword evidence="1" id="KW-0732">Signal</keyword>
<proteinExistence type="predicted"/>
<evidence type="ECO:0000256" key="1">
    <source>
        <dbReference type="SAM" id="SignalP"/>
    </source>
</evidence>
<protein>
    <submittedName>
        <fullName evidence="2">Uncharacterized protein</fullName>
    </submittedName>
</protein>
<evidence type="ECO:0000313" key="2">
    <source>
        <dbReference type="EMBL" id="MDK2126720.1"/>
    </source>
</evidence>
<keyword evidence="3" id="KW-1185">Reference proteome</keyword>
<feature type="chain" id="PRO_5045133329" evidence="1">
    <location>
        <begin position="26"/>
        <end position="274"/>
    </location>
</feature>
<reference evidence="2" key="1">
    <citation type="submission" date="2023-03" db="EMBL/GenBank/DDBJ databases">
        <title>Chitinimonas shenzhenensis gen. nov., sp. nov., a novel member of family Burkholderiaceae isolated from activated sludge collected in Shen Zhen, China.</title>
        <authorList>
            <person name="Wang X."/>
        </authorList>
    </citation>
    <scope>NUCLEOTIDE SEQUENCE</scope>
    <source>
        <strain evidence="2">DQS-5</strain>
    </source>
</reference>